<evidence type="ECO:0000256" key="4">
    <source>
        <dbReference type="ARBA" id="ARBA00022722"/>
    </source>
</evidence>
<dbReference type="InterPro" id="IPR036397">
    <property type="entry name" value="RNaseH_sf"/>
</dbReference>
<organism evidence="12 13">
    <name type="scientific">Tenebrio molitor</name>
    <name type="common">Yellow mealworm beetle</name>
    <dbReference type="NCBI Taxonomy" id="7067"/>
    <lineage>
        <taxon>Eukaryota</taxon>
        <taxon>Metazoa</taxon>
        <taxon>Ecdysozoa</taxon>
        <taxon>Arthropoda</taxon>
        <taxon>Hexapoda</taxon>
        <taxon>Insecta</taxon>
        <taxon>Pterygota</taxon>
        <taxon>Neoptera</taxon>
        <taxon>Endopterygota</taxon>
        <taxon>Coleoptera</taxon>
        <taxon>Polyphaga</taxon>
        <taxon>Cucujiformia</taxon>
        <taxon>Tenebrionidae</taxon>
        <taxon>Tenebrio</taxon>
    </lineage>
</organism>
<feature type="region of interest" description="Disordered" evidence="9">
    <location>
        <begin position="1784"/>
        <end position="1806"/>
    </location>
</feature>
<dbReference type="InterPro" id="IPR050951">
    <property type="entry name" value="Retrovirus_Pol_polyprotein"/>
</dbReference>
<evidence type="ECO:0000256" key="7">
    <source>
        <dbReference type="ARBA" id="ARBA00022918"/>
    </source>
</evidence>
<evidence type="ECO:0000259" key="10">
    <source>
        <dbReference type="PROSITE" id="PS50878"/>
    </source>
</evidence>
<dbReference type="InterPro" id="IPR038717">
    <property type="entry name" value="Tc1-like_DDE_dom"/>
</dbReference>
<dbReference type="Pfam" id="PF00078">
    <property type="entry name" value="RVT_1"/>
    <property type="match status" value="2"/>
</dbReference>
<evidence type="ECO:0000256" key="8">
    <source>
        <dbReference type="SAM" id="Coils"/>
    </source>
</evidence>
<dbReference type="InterPro" id="IPR001584">
    <property type="entry name" value="Integrase_cat-core"/>
</dbReference>
<feature type="domain" description="Integrase catalytic" evidence="11">
    <location>
        <begin position="1170"/>
        <end position="1327"/>
    </location>
</feature>
<evidence type="ECO:0000313" key="12">
    <source>
        <dbReference type="EMBL" id="KAH0813900.1"/>
    </source>
</evidence>
<dbReference type="PROSITE" id="PS50994">
    <property type="entry name" value="INTEGRASE"/>
    <property type="match status" value="1"/>
</dbReference>
<dbReference type="SUPFAM" id="SSF56672">
    <property type="entry name" value="DNA/RNA polymerases"/>
    <property type="match status" value="2"/>
</dbReference>
<dbReference type="InterPro" id="IPR041588">
    <property type="entry name" value="Integrase_H2C2"/>
</dbReference>
<dbReference type="PROSITE" id="PS00141">
    <property type="entry name" value="ASP_PROTEASE"/>
    <property type="match status" value="1"/>
</dbReference>
<dbReference type="Gene3D" id="3.30.420.10">
    <property type="entry name" value="Ribonuclease H-like superfamily/Ribonuclease H"/>
    <property type="match status" value="3"/>
</dbReference>
<dbReference type="InterPro" id="IPR001969">
    <property type="entry name" value="Aspartic_peptidase_AS"/>
</dbReference>
<evidence type="ECO:0000256" key="2">
    <source>
        <dbReference type="ARBA" id="ARBA00022679"/>
    </source>
</evidence>
<keyword evidence="6" id="KW-0378">Hydrolase</keyword>
<dbReference type="PANTHER" id="PTHR37984">
    <property type="entry name" value="PROTEIN CBG26694"/>
    <property type="match status" value="1"/>
</dbReference>
<feature type="coiled-coil region" evidence="8">
    <location>
        <begin position="1705"/>
        <end position="1732"/>
    </location>
</feature>
<keyword evidence="5" id="KW-0255">Endonuclease</keyword>
<accession>A0A8J6HFV8</accession>
<keyword evidence="4" id="KW-0540">Nuclease</keyword>
<reference evidence="12" key="1">
    <citation type="journal article" date="2020" name="J Insects Food Feed">
        <title>The yellow mealworm (Tenebrio molitor) genome: a resource for the emerging insects as food and feed industry.</title>
        <authorList>
            <person name="Eriksson T."/>
            <person name="Andere A."/>
            <person name="Kelstrup H."/>
            <person name="Emery V."/>
            <person name="Picard C."/>
        </authorList>
    </citation>
    <scope>NUCLEOTIDE SEQUENCE</scope>
    <source>
        <strain evidence="12">Stoneville</strain>
        <tissue evidence="12">Whole head</tissue>
    </source>
</reference>
<dbReference type="Pfam" id="PF13843">
    <property type="entry name" value="DDE_Tnp_1_7"/>
    <property type="match status" value="1"/>
</dbReference>
<dbReference type="EC" id="2.7.7.49" evidence="1"/>
<dbReference type="Gene3D" id="3.30.70.270">
    <property type="match status" value="1"/>
</dbReference>
<dbReference type="CDD" id="cd00303">
    <property type="entry name" value="retropepsin_like"/>
    <property type="match status" value="1"/>
</dbReference>
<dbReference type="GO" id="GO:0042575">
    <property type="term" value="C:DNA polymerase complex"/>
    <property type="evidence" value="ECO:0007669"/>
    <property type="project" value="UniProtKB-ARBA"/>
</dbReference>
<dbReference type="GO" id="GO:0006508">
    <property type="term" value="P:proteolysis"/>
    <property type="evidence" value="ECO:0007669"/>
    <property type="project" value="InterPro"/>
</dbReference>
<evidence type="ECO:0000256" key="3">
    <source>
        <dbReference type="ARBA" id="ARBA00022695"/>
    </source>
</evidence>
<dbReference type="GO" id="GO:0015074">
    <property type="term" value="P:DNA integration"/>
    <property type="evidence" value="ECO:0007669"/>
    <property type="project" value="InterPro"/>
</dbReference>
<dbReference type="SUPFAM" id="SSF53098">
    <property type="entry name" value="Ribonuclease H-like"/>
    <property type="match status" value="1"/>
</dbReference>
<feature type="domain" description="Reverse transcriptase" evidence="10">
    <location>
        <begin position="1849"/>
        <end position="2100"/>
    </location>
</feature>
<keyword evidence="2" id="KW-0808">Transferase</keyword>
<name>A0A8J6HFV8_TENMO</name>
<dbReference type="InterPro" id="IPR021109">
    <property type="entry name" value="Peptidase_aspartic_dom_sf"/>
</dbReference>
<dbReference type="GO" id="GO:0004519">
    <property type="term" value="F:endonuclease activity"/>
    <property type="evidence" value="ECO:0007669"/>
    <property type="project" value="UniProtKB-KW"/>
</dbReference>
<sequence length="2547" mass="291622">MISSIHDETEELMKGRGGMVERPSVIVDYNANMGEHNQKIVEEKLEFGTGSRTPTSGAGRDIFARVGAKGIKDGTDAILGVLDRFSVDGSVCVCVGAQRGEIRGCYPSATGVGERVEEDRSGWKIVQEELQPYAAADLGFFHEGQRPYASTDHISPPCWPRIPKTRNKFYLARQYIQNKRHRYGIKVFKLCAKGFYTLQYKVYAGKEAAADMAVSTKVVMELMQPYLNFERTLYTDNWYTSIPLALILLDNETHLVGTIRQNRKGTPVEVSKKKLKKGETIAKQNDDGIMVLKWKDRRDVLMLSTKHLDAMTAVAQRRGEKFKPDVVQNYNTGKSFINLSDQLSSYHSIHRRSLKWYRKIAFDIMLNTAVKWDSPTNATRTMEAQEALIALLQKLQDSLGHSKHNGDDVALPIFDPSKADLGAAVWCGEIEQLGHELGWSGRETVARAGKVLKGTAVAWFENWEPTQRDWKTFKADIVDIFPPKRNLAEKLKAAVLLSSETFDTYCQSVTRRDMSRPVLPSKPETGRTCGYCHKSGHLIENCWAKQRADKDEKPRVNTLQKQPLVRNDNNLTLVMISGKPVHCLIDTGAECSLMTEKTALQVLGSTFVTAFASTEVLVETEEVSLELRMFVVRNSDLSYEAILGRNAVQYDDIGIVTDKTGARLVRMNALSKPKQVNVVSTGWIPPTISNLNGVEQARFSSLMSRFQNIITSGNVVNKIQTAELRIVLKSDKVIRYHPYRLSLAERQKIREMVSDLLSNKIIQESESPYASPVVLVKKKDGSDRLCVDFRALNRITVKDRFPLPLIEDQLDRLGKGTYFIALDMASGFYQIPIAADSVAKTGFRAINNALGPLKDRVALVYLDDVLIPSTTIEPGIEKLDWNKEHEEAKRYVIQHLSAQPLLSIFDASLPTEVHTDASSIGYGAILFQKPTPDSALRVVAYFSRRTTPAESSYHSYELETLAIVNALKHFRVYLIGIPFKIVTDCNAIKATVHKRDLIPRVARWWIYLQGFDFEVEYRKGKHVAHVDYLSRNPPNTVLAVNPIAEGTWLEIEQSKDRETKSIIARINAGDPVVSDFEVKHSILYRKLRMDNGFVTFRYFVPKGSRLGLLRLYHDEQCHVGGGKTRHKVREQFWFPRMTSFVKKYIAHSLVCVTTKRPSGPKQGLLHSIDKTPTPFHTVHADCLGPFKVTTEGFKHILLLIDAFTKYVLLIPLRTLTGSEMVSALETRLLLFGTPARMISDRGPNFTDKKVRDLLNGLKIEHHLIATAAPRANGQVERYVATVITLLAVEIQKVSEWTSVVPKVQLTLNSTVQKTTGFTPLHRLIGADTNVPQVQSLVDSVPQNVIKIDLRQDRDLAYERLRVNARTQKERFDKARRDNKTFAVGTFVFLQQQNPRMGKLDPKFKGPFEITALLRGDRFEIKCRSTDRRQVAPKDRLRRWPGEFSDDFSDNTSDDDCALNARDPLLDFCRTLSFSRTHPENGLLVRRAVLMSLPPKPDLWTRRWSRVGADRRLEFPPAPRASEEKYANSKHIFPPQSYTSGNVDFPDGKTVNQIDHLLIEAKHSRCVTDVRSYRGADLDTDHILVKAKIKYRRPPRDQKQKNTRIWYATEKLKEEKIRKEFQEKINKKLNEDIGKNMEEIWENFETIMKEGAQLLTEGKRKIGKSWFDEECKNVIREREKARMKMINNNNIENKRYYEIWRKRAKNVCRKKKRQNIEQQIKEIEDNYMKKQIREFYQGIKIERRRNVSTKQIFCKNKEGQLVGGTEESLKRWVEYFGEVYGNGEEKTLQTEEEESLTTGEGEEPPRKEKIKEIIKRFKNNKAPGENGITAEMLKVGGQNLEENIVKLINKARDEETIPQRWKETLICPLHKKGDRSKCENYRGIALMDTIYKIMAVSMKSRVNEVVERKIGQYQCGFRRNRSVMDQVFVLKQIMDNSIDQNLPLYMLFIDFKQAYDTIKREKVYEAMRQMGIGEKLIRLVRMTLKETEYKVLANGQLSGKFKVKRGLRQGDPLSTVLFNITLDSAVKASEIRGNGLIYNQSVQVMAYADDIVILTRTKNNLVQALRVTITDNGEEKEEIQERIAKGTKMNKFTSHICGILICYLLRLTKKLHEKEKVQWIPTMRIMRRSEGPDSNLLENMLTERYAPCNIVGTVQFGGGSVLVWGGISLEARTELVVKAGRALYAHGYVTTIVEPHVIPFAPFIGDQFVFMHDNARPHIAGIVRDYLEETNITTMVWPARSPDLNPIEHVWDMLGRRLRASDPRPNSLAEPMERRRETLLEPREFTGNDFLIGRLQMFEHLYVQQTQRLREHGTFKAAVHDRGRQRQDRVEEIEAVLDTIAAEPGTSTRRLAARCGVAHSTVWKILREQQLYPYHVRKVQFLQPDDLPRRVEFCEWMITRIGAQGNFLSFVLATDEAGFTRESIFNTRNTHVWADENPYAIREHNFQREFSLNVWAGIINGHLLGPHIMPRRLNGVEYLNFLDNVLYELLEDLPLAVRERIWYLDDGAPCHYALIVRDCERWIGRNGPVAWPPRSPDLNPYEFFFGGT</sequence>
<keyword evidence="7" id="KW-0695">RNA-directed DNA polymerase</keyword>
<dbReference type="Proteomes" id="UP000719412">
    <property type="component" value="Unassembled WGS sequence"/>
</dbReference>
<dbReference type="Gene3D" id="1.10.340.70">
    <property type="match status" value="1"/>
</dbReference>
<dbReference type="PROSITE" id="PS50878">
    <property type="entry name" value="RT_POL"/>
    <property type="match status" value="1"/>
</dbReference>
<dbReference type="CDD" id="cd01650">
    <property type="entry name" value="RT_nLTR_like"/>
    <property type="match status" value="1"/>
</dbReference>
<dbReference type="Pfam" id="PF13358">
    <property type="entry name" value="DDE_3"/>
    <property type="match status" value="1"/>
</dbReference>
<dbReference type="InterPro" id="IPR043502">
    <property type="entry name" value="DNA/RNA_pol_sf"/>
</dbReference>
<dbReference type="GO" id="GO:0004190">
    <property type="term" value="F:aspartic-type endopeptidase activity"/>
    <property type="evidence" value="ECO:0007669"/>
    <property type="project" value="InterPro"/>
</dbReference>
<evidence type="ECO:0000256" key="5">
    <source>
        <dbReference type="ARBA" id="ARBA00022759"/>
    </source>
</evidence>
<dbReference type="CDD" id="cd09274">
    <property type="entry name" value="RNase_HI_RT_Ty3"/>
    <property type="match status" value="1"/>
</dbReference>
<evidence type="ECO:0000256" key="1">
    <source>
        <dbReference type="ARBA" id="ARBA00012493"/>
    </source>
</evidence>
<dbReference type="InterPro" id="IPR000477">
    <property type="entry name" value="RT_dom"/>
</dbReference>
<reference evidence="12" key="2">
    <citation type="submission" date="2021-08" db="EMBL/GenBank/DDBJ databases">
        <authorList>
            <person name="Eriksson T."/>
        </authorList>
    </citation>
    <scope>NUCLEOTIDE SEQUENCE</scope>
    <source>
        <strain evidence="12">Stoneville</strain>
        <tissue evidence="12">Whole head</tissue>
    </source>
</reference>
<dbReference type="GO" id="GO:0003964">
    <property type="term" value="F:RNA-directed DNA polymerase activity"/>
    <property type="evidence" value="ECO:0007669"/>
    <property type="project" value="UniProtKB-KW"/>
</dbReference>
<dbReference type="InterPro" id="IPR012337">
    <property type="entry name" value="RNaseH-like_sf"/>
</dbReference>
<gene>
    <name evidence="12" type="ORF">GEV33_008891</name>
</gene>
<dbReference type="Gene3D" id="3.10.10.10">
    <property type="entry name" value="HIV Type 1 Reverse Transcriptase, subunit A, domain 1"/>
    <property type="match status" value="1"/>
</dbReference>
<dbReference type="EMBL" id="JABDTM020024856">
    <property type="protein sequence ID" value="KAH0813900.1"/>
    <property type="molecule type" value="Genomic_DNA"/>
</dbReference>
<dbReference type="InterPro" id="IPR029526">
    <property type="entry name" value="PGBD"/>
</dbReference>
<keyword evidence="13" id="KW-1185">Reference proteome</keyword>
<dbReference type="GO" id="GO:0003676">
    <property type="term" value="F:nucleic acid binding"/>
    <property type="evidence" value="ECO:0007669"/>
    <property type="project" value="InterPro"/>
</dbReference>
<protein>
    <recommendedName>
        <fullName evidence="1">RNA-directed DNA polymerase</fullName>
        <ecNumber evidence="1">2.7.7.49</ecNumber>
    </recommendedName>
</protein>
<keyword evidence="3" id="KW-0548">Nucleotidyltransferase</keyword>
<dbReference type="Pfam" id="PF17921">
    <property type="entry name" value="Integrase_H2C2"/>
    <property type="match status" value="1"/>
</dbReference>
<dbReference type="Pfam" id="PF00665">
    <property type="entry name" value="rve"/>
    <property type="match status" value="1"/>
</dbReference>
<comment type="caution">
    <text evidence="12">The sequence shown here is derived from an EMBL/GenBank/DDBJ whole genome shotgun (WGS) entry which is preliminary data.</text>
</comment>
<evidence type="ECO:0000256" key="9">
    <source>
        <dbReference type="SAM" id="MobiDB-lite"/>
    </source>
</evidence>
<dbReference type="InterPro" id="IPR041373">
    <property type="entry name" value="RT_RNaseH"/>
</dbReference>
<evidence type="ECO:0000313" key="13">
    <source>
        <dbReference type="Proteomes" id="UP000719412"/>
    </source>
</evidence>
<proteinExistence type="predicted"/>
<dbReference type="CDD" id="cd01647">
    <property type="entry name" value="RT_LTR"/>
    <property type="match status" value="1"/>
</dbReference>
<evidence type="ECO:0000259" key="11">
    <source>
        <dbReference type="PROSITE" id="PS50994"/>
    </source>
</evidence>
<dbReference type="InterPro" id="IPR043128">
    <property type="entry name" value="Rev_trsase/Diguanyl_cyclase"/>
</dbReference>
<dbReference type="PANTHER" id="PTHR37984:SF5">
    <property type="entry name" value="PROTEIN NYNRIN-LIKE"/>
    <property type="match status" value="1"/>
</dbReference>
<evidence type="ECO:0000256" key="6">
    <source>
        <dbReference type="ARBA" id="ARBA00022801"/>
    </source>
</evidence>
<dbReference type="Pfam" id="PF17917">
    <property type="entry name" value="RT_RNaseH"/>
    <property type="match status" value="1"/>
</dbReference>
<keyword evidence="8" id="KW-0175">Coiled coil</keyword>
<dbReference type="SUPFAM" id="SSF50630">
    <property type="entry name" value="Acid proteases"/>
    <property type="match status" value="1"/>
</dbReference>